<dbReference type="OrthoDB" id="3026777at2759"/>
<protein>
    <recommendedName>
        <fullName evidence="8">Major facilitator superfamily (MFS) profile domain-containing protein</fullName>
    </recommendedName>
</protein>
<feature type="transmembrane region" description="Helical" evidence="5">
    <location>
        <begin position="351"/>
        <end position="375"/>
    </location>
</feature>
<feature type="transmembrane region" description="Helical" evidence="5">
    <location>
        <begin position="520"/>
        <end position="540"/>
    </location>
</feature>
<accession>A0A1E4TXK2</accession>
<keyword evidence="3 5" id="KW-1133">Transmembrane helix</keyword>
<feature type="transmembrane region" description="Helical" evidence="5">
    <location>
        <begin position="426"/>
        <end position="449"/>
    </location>
</feature>
<dbReference type="PANTHER" id="PTHR23507">
    <property type="entry name" value="ZGC:174356"/>
    <property type="match status" value="1"/>
</dbReference>
<evidence type="ECO:0000256" key="1">
    <source>
        <dbReference type="ARBA" id="ARBA00004141"/>
    </source>
</evidence>
<gene>
    <name evidence="6" type="ORF">PACTADRAFT_49818</name>
</gene>
<dbReference type="AlphaFoldDB" id="A0A1E4TXK2"/>
<dbReference type="Pfam" id="PF07690">
    <property type="entry name" value="MFS_1"/>
    <property type="match status" value="2"/>
</dbReference>
<evidence type="ECO:0000256" key="5">
    <source>
        <dbReference type="SAM" id="Phobius"/>
    </source>
</evidence>
<evidence type="ECO:0000313" key="6">
    <source>
        <dbReference type="EMBL" id="ODV96480.1"/>
    </source>
</evidence>
<proteinExistence type="predicted"/>
<dbReference type="GO" id="GO:0022857">
    <property type="term" value="F:transmembrane transporter activity"/>
    <property type="evidence" value="ECO:0007669"/>
    <property type="project" value="InterPro"/>
</dbReference>
<dbReference type="EMBL" id="KV454013">
    <property type="protein sequence ID" value="ODV96480.1"/>
    <property type="molecule type" value="Genomic_DNA"/>
</dbReference>
<reference evidence="7" key="1">
    <citation type="submission" date="2016-05" db="EMBL/GenBank/DDBJ databases">
        <title>Comparative genomics of biotechnologically important yeasts.</title>
        <authorList>
            <consortium name="DOE Joint Genome Institute"/>
            <person name="Riley R."/>
            <person name="Haridas S."/>
            <person name="Wolfe K.H."/>
            <person name="Lopes M.R."/>
            <person name="Hittinger C.T."/>
            <person name="Goker M."/>
            <person name="Salamov A."/>
            <person name="Wisecaver J."/>
            <person name="Long T.M."/>
            <person name="Aerts A.L."/>
            <person name="Barry K."/>
            <person name="Choi C."/>
            <person name="Clum A."/>
            <person name="Coughlan A.Y."/>
            <person name="Deshpande S."/>
            <person name="Douglass A.P."/>
            <person name="Hanson S.J."/>
            <person name="Klenk H.-P."/>
            <person name="Labutti K."/>
            <person name="Lapidus A."/>
            <person name="Lindquist E."/>
            <person name="Lipzen A."/>
            <person name="Meier-Kolthoff J.P."/>
            <person name="Ohm R.A."/>
            <person name="Otillar R.P."/>
            <person name="Pangilinan J."/>
            <person name="Peng Y."/>
            <person name="Rokas A."/>
            <person name="Rosa C.A."/>
            <person name="Scheuner C."/>
            <person name="Sibirny A.A."/>
            <person name="Slot J.C."/>
            <person name="Stielow J.B."/>
            <person name="Sun H."/>
            <person name="Kurtzman C.P."/>
            <person name="Blackwell M."/>
            <person name="Grigoriev I.V."/>
            <person name="Jeffries T.W."/>
        </authorList>
    </citation>
    <scope>NUCLEOTIDE SEQUENCE [LARGE SCALE GENOMIC DNA]</scope>
    <source>
        <strain evidence="7">NRRL Y-2460</strain>
    </source>
</reference>
<name>A0A1E4TXK2_PACTA</name>
<sequence length="567" mass="62822">MDGTKNTEHLISKNSSVEVSSRGSIYAGENDGDNRSGFHVPENAVDVDNELYEPDWFSESIDRIKWFRVKTRPSLSLVIGLTFIYSLSVSIASASMLQLIFELVCRDGKRINPDYKCSDADSQKAISELQTVSMFGANLISALVSGKLGELSDHYGRKPILIITISFSLISKLMEINLISPNQQVFHKSLLIFAEFTANIGGGTIVCICMINSYVSDIVDDKSRVYSMGLVGASSSIAIALAPQMGNLMLKITNSKMSVIYAEPTICLIALLYIMFLLPESRSLLERRKSINDFKQSRESRLSSADGDNKWSLSSSRFFHVINFFSPFRLFWLDKYEEDGVTVNYQRRINFLLILVFECCTVVAIFVFASISVLYGTYVFHWDAISMNYYLTLEMASRSVVLLVITPILLKFVRKFYTSSGKHLDMVDLIIVRVAISIEVIGDFFFIIATSSKSLALGSILISFGSLHTPTIKSAIIKYTPPGKVGEMLGAVSLLNNLVALVAPSLLMSLYSKTVETNPRTVFCIAGGLSSIALISSLLMRPVSEEVIAFDQERDANIGILSEDPTL</sequence>
<evidence type="ECO:0000256" key="4">
    <source>
        <dbReference type="ARBA" id="ARBA00023136"/>
    </source>
</evidence>
<dbReference type="InterPro" id="IPR005829">
    <property type="entry name" value="Sugar_transporter_CS"/>
</dbReference>
<evidence type="ECO:0000256" key="3">
    <source>
        <dbReference type="ARBA" id="ARBA00022989"/>
    </source>
</evidence>
<dbReference type="GO" id="GO:0016020">
    <property type="term" value="C:membrane"/>
    <property type="evidence" value="ECO:0007669"/>
    <property type="project" value="UniProtKB-SubCell"/>
</dbReference>
<dbReference type="InterPro" id="IPR011701">
    <property type="entry name" value="MFS"/>
</dbReference>
<keyword evidence="4 5" id="KW-0472">Membrane</keyword>
<dbReference type="Gene3D" id="1.20.1250.20">
    <property type="entry name" value="MFS general substrate transporter like domains"/>
    <property type="match status" value="1"/>
</dbReference>
<feature type="transmembrane region" description="Helical" evidence="5">
    <location>
        <begin position="395"/>
        <end position="414"/>
    </location>
</feature>
<evidence type="ECO:0000256" key="2">
    <source>
        <dbReference type="ARBA" id="ARBA00022692"/>
    </source>
</evidence>
<organism evidence="6 7">
    <name type="scientific">Pachysolen tannophilus NRRL Y-2460</name>
    <dbReference type="NCBI Taxonomy" id="669874"/>
    <lineage>
        <taxon>Eukaryota</taxon>
        <taxon>Fungi</taxon>
        <taxon>Dikarya</taxon>
        <taxon>Ascomycota</taxon>
        <taxon>Saccharomycotina</taxon>
        <taxon>Pichiomycetes</taxon>
        <taxon>Pachysolenaceae</taxon>
        <taxon>Pachysolen</taxon>
    </lineage>
</organism>
<keyword evidence="7" id="KW-1185">Reference proteome</keyword>
<comment type="subcellular location">
    <subcellularLocation>
        <location evidence="1">Membrane</location>
        <topology evidence="1">Multi-pass membrane protein</topology>
    </subcellularLocation>
</comment>
<evidence type="ECO:0000313" key="7">
    <source>
        <dbReference type="Proteomes" id="UP000094236"/>
    </source>
</evidence>
<feature type="transmembrane region" description="Helical" evidence="5">
    <location>
        <begin position="75"/>
        <end position="101"/>
    </location>
</feature>
<dbReference type="Proteomes" id="UP000094236">
    <property type="component" value="Unassembled WGS sequence"/>
</dbReference>
<dbReference type="InterPro" id="IPR036259">
    <property type="entry name" value="MFS_trans_sf"/>
</dbReference>
<feature type="transmembrane region" description="Helical" evidence="5">
    <location>
        <begin position="191"/>
        <end position="213"/>
    </location>
</feature>
<dbReference type="PROSITE" id="PS00216">
    <property type="entry name" value="SUGAR_TRANSPORT_1"/>
    <property type="match status" value="1"/>
</dbReference>
<feature type="transmembrane region" description="Helical" evidence="5">
    <location>
        <begin position="488"/>
        <end position="508"/>
    </location>
</feature>
<evidence type="ECO:0008006" key="8">
    <source>
        <dbReference type="Google" id="ProtNLM"/>
    </source>
</evidence>
<keyword evidence="2 5" id="KW-0812">Transmembrane</keyword>
<feature type="transmembrane region" description="Helical" evidence="5">
    <location>
        <begin position="258"/>
        <end position="278"/>
    </location>
</feature>
<feature type="transmembrane region" description="Helical" evidence="5">
    <location>
        <begin position="225"/>
        <end position="246"/>
    </location>
</feature>
<dbReference type="SUPFAM" id="SSF103473">
    <property type="entry name" value="MFS general substrate transporter"/>
    <property type="match status" value="1"/>
</dbReference>
<dbReference type="PANTHER" id="PTHR23507:SF1">
    <property type="entry name" value="FI18259P1-RELATED"/>
    <property type="match status" value="1"/>
</dbReference>